<gene>
    <name evidence="1" type="ORF">DERYTH_LOCUS16995</name>
</gene>
<keyword evidence="2" id="KW-1185">Reference proteome</keyword>
<reference evidence="1" key="1">
    <citation type="submission" date="2021-06" db="EMBL/GenBank/DDBJ databases">
        <authorList>
            <person name="Kallberg Y."/>
            <person name="Tangrot J."/>
            <person name="Rosling A."/>
        </authorList>
    </citation>
    <scope>NUCLEOTIDE SEQUENCE</scope>
    <source>
        <strain evidence="1">MA453B</strain>
    </source>
</reference>
<comment type="caution">
    <text evidence="1">The sequence shown here is derived from an EMBL/GenBank/DDBJ whole genome shotgun (WGS) entry which is preliminary data.</text>
</comment>
<name>A0A9N9IVX5_9GLOM</name>
<evidence type="ECO:0000313" key="1">
    <source>
        <dbReference type="EMBL" id="CAG8752083.1"/>
    </source>
</evidence>
<proteinExistence type="predicted"/>
<sequence>QINSLSKEATIIMMMEASSLQECISQGGHIVSIQPNSYTVRVRMPDGAEKDIPNISFPIEAKNVPQEKALELFQETTSDTSEEELSEAVEWKKSKFLRCMQNGGVITEYHKNKRGNYTLPSNQIEVYSNISQEYFDQFKTDEAKEKFPEFQHERHRNDSFGEVMKKGGRIDDCVKFQSSSVFVLMPEGNIEQFGNISQELIDRYKDRINLQPELARDKTADHTHRKGDRFLTCMNQPQTTIIDIRPHPFYSVHIRTPENTVR</sequence>
<organism evidence="1 2">
    <name type="scientific">Dentiscutata erythropus</name>
    <dbReference type="NCBI Taxonomy" id="1348616"/>
    <lineage>
        <taxon>Eukaryota</taxon>
        <taxon>Fungi</taxon>
        <taxon>Fungi incertae sedis</taxon>
        <taxon>Mucoromycota</taxon>
        <taxon>Glomeromycotina</taxon>
        <taxon>Glomeromycetes</taxon>
        <taxon>Diversisporales</taxon>
        <taxon>Gigasporaceae</taxon>
        <taxon>Dentiscutata</taxon>
    </lineage>
</organism>
<feature type="non-terminal residue" evidence="1">
    <location>
        <position position="262"/>
    </location>
</feature>
<accession>A0A9N9IVX5</accession>
<dbReference type="Proteomes" id="UP000789405">
    <property type="component" value="Unassembled WGS sequence"/>
</dbReference>
<dbReference type="AlphaFoldDB" id="A0A9N9IVX5"/>
<protein>
    <submittedName>
        <fullName evidence="1">18775_t:CDS:1</fullName>
    </submittedName>
</protein>
<dbReference type="EMBL" id="CAJVPY010015489">
    <property type="protein sequence ID" value="CAG8752083.1"/>
    <property type="molecule type" value="Genomic_DNA"/>
</dbReference>
<dbReference type="OrthoDB" id="2161630at2759"/>
<evidence type="ECO:0000313" key="2">
    <source>
        <dbReference type="Proteomes" id="UP000789405"/>
    </source>
</evidence>